<gene>
    <name evidence="3" type="ORF">SAMN05444370_101367</name>
</gene>
<reference evidence="3 4" key="1">
    <citation type="submission" date="2016-10" db="EMBL/GenBank/DDBJ databases">
        <authorList>
            <person name="de Groot N.N."/>
        </authorList>
    </citation>
    <scope>NUCLEOTIDE SEQUENCE [LARGE SCALE GENOMIC DNA]</scope>
    <source>
        <strain evidence="3 4">DSM 15345</strain>
    </source>
</reference>
<feature type="signal peptide" evidence="2">
    <location>
        <begin position="1"/>
        <end position="19"/>
    </location>
</feature>
<dbReference type="Gene3D" id="3.40.50.300">
    <property type="entry name" value="P-loop containing nucleotide triphosphate hydrolases"/>
    <property type="match status" value="1"/>
</dbReference>
<evidence type="ECO:0000313" key="3">
    <source>
        <dbReference type="EMBL" id="SDZ79110.1"/>
    </source>
</evidence>
<dbReference type="EMBL" id="FNQM01000001">
    <property type="protein sequence ID" value="SDZ79110.1"/>
    <property type="molecule type" value="Genomic_DNA"/>
</dbReference>
<keyword evidence="2" id="KW-0732">Signal</keyword>
<proteinExistence type="predicted"/>
<feature type="chain" id="PRO_5011610249" evidence="2">
    <location>
        <begin position="20"/>
        <end position="224"/>
    </location>
</feature>
<organism evidence="3 4">
    <name type="scientific">Rubrimonas cliftonensis</name>
    <dbReference type="NCBI Taxonomy" id="89524"/>
    <lineage>
        <taxon>Bacteria</taxon>
        <taxon>Pseudomonadati</taxon>
        <taxon>Pseudomonadota</taxon>
        <taxon>Alphaproteobacteria</taxon>
        <taxon>Rhodobacterales</taxon>
        <taxon>Paracoccaceae</taxon>
        <taxon>Rubrimonas</taxon>
    </lineage>
</organism>
<name>A0A1H3VWH6_9RHOB</name>
<dbReference type="Proteomes" id="UP000198703">
    <property type="component" value="Unassembled WGS sequence"/>
</dbReference>
<evidence type="ECO:0000256" key="2">
    <source>
        <dbReference type="SAM" id="SignalP"/>
    </source>
</evidence>
<sequence>MIRRRLPMLSLAGPGAPMAGAPALALGRAHEVAGPGRRAFAAMVAGALSGPVLWVRGPWREERLNPEGLRPFFNPARLVTVEAPSAIEALWAAEEALRSGAAPLVALEPAAPPALTPVRRLQLAAEAGGALDADPGREARDGAGRAPLCLILLPEGGAAAAVETRWWIDPAPGWAAGQAGAAEGPARWRLRLLRDKGGPPGAWRATAPGGLRPHAPPRYEASAA</sequence>
<evidence type="ECO:0000256" key="1">
    <source>
        <dbReference type="SAM" id="MobiDB-lite"/>
    </source>
</evidence>
<dbReference type="SUPFAM" id="SSF52540">
    <property type="entry name" value="P-loop containing nucleoside triphosphate hydrolases"/>
    <property type="match status" value="1"/>
</dbReference>
<dbReference type="STRING" id="89524.SAMN05444370_101367"/>
<protein>
    <submittedName>
        <fullName evidence="3">Protein ImuA</fullName>
    </submittedName>
</protein>
<dbReference type="OrthoDB" id="7630980at2"/>
<dbReference type="RefSeq" id="WP_139283952.1">
    <property type="nucleotide sequence ID" value="NZ_FNQM01000001.1"/>
</dbReference>
<evidence type="ECO:0000313" key="4">
    <source>
        <dbReference type="Proteomes" id="UP000198703"/>
    </source>
</evidence>
<dbReference type="AlphaFoldDB" id="A0A1H3VWH6"/>
<dbReference type="InterPro" id="IPR027417">
    <property type="entry name" value="P-loop_NTPase"/>
</dbReference>
<feature type="region of interest" description="Disordered" evidence="1">
    <location>
        <begin position="197"/>
        <end position="224"/>
    </location>
</feature>
<keyword evidence="4" id="KW-1185">Reference proteome</keyword>
<accession>A0A1H3VWH6</accession>